<protein>
    <submittedName>
        <fullName evidence="1">Uncharacterized protein</fullName>
    </submittedName>
</protein>
<gene>
    <name evidence="1" type="ORF">IB286_00710</name>
</gene>
<sequence>MYLLTALDTPLLTSTKKVWESYLQDDDLPFSPTGYEGLLSLCESTLANPQAHRDTLLFAVHRRDETFATAIFLVTIPLAGTQHAWMKILESRTSPALDSRWTNSPIPITDRLRKIAQVLVTGFFELYRESITTYQCSKLKIFGNKQADRALFMKFVEHLDNAPETEEDIGQGLEISLESYGAWMELSTRPIH</sequence>
<evidence type="ECO:0000313" key="2">
    <source>
        <dbReference type="Proteomes" id="UP000610558"/>
    </source>
</evidence>
<reference evidence="1" key="1">
    <citation type="submission" date="2020-09" db="EMBL/GenBank/DDBJ databases">
        <authorList>
            <person name="Yoon J.-W."/>
        </authorList>
    </citation>
    <scope>NUCLEOTIDE SEQUENCE</scope>
    <source>
        <strain evidence="1">KMU-158</strain>
    </source>
</reference>
<dbReference type="Proteomes" id="UP000610558">
    <property type="component" value="Unassembled WGS sequence"/>
</dbReference>
<evidence type="ECO:0000313" key="1">
    <source>
        <dbReference type="EMBL" id="MBD2857507.1"/>
    </source>
</evidence>
<dbReference type="EMBL" id="JACXLD010000001">
    <property type="protein sequence ID" value="MBD2857507.1"/>
    <property type="molecule type" value="Genomic_DNA"/>
</dbReference>
<keyword evidence="2" id="KW-1185">Reference proteome</keyword>
<comment type="caution">
    <text evidence="1">The sequence shown here is derived from an EMBL/GenBank/DDBJ whole genome shotgun (WGS) entry which is preliminary data.</text>
</comment>
<accession>A0A927GV47</accession>
<dbReference type="AlphaFoldDB" id="A0A927GV47"/>
<dbReference type="RefSeq" id="WP_190761745.1">
    <property type="nucleotide sequence ID" value="NZ_JACXLD010000001.1"/>
</dbReference>
<proteinExistence type="predicted"/>
<organism evidence="1 2">
    <name type="scientific">Spongiibacter pelagi</name>
    <dbReference type="NCBI Taxonomy" id="2760804"/>
    <lineage>
        <taxon>Bacteria</taxon>
        <taxon>Pseudomonadati</taxon>
        <taxon>Pseudomonadota</taxon>
        <taxon>Gammaproteobacteria</taxon>
        <taxon>Cellvibrionales</taxon>
        <taxon>Spongiibacteraceae</taxon>
        <taxon>Spongiibacter</taxon>
    </lineage>
</organism>
<name>A0A927GV47_9GAMM</name>